<feature type="transmembrane region" description="Helical" evidence="3">
    <location>
        <begin position="261"/>
        <end position="279"/>
    </location>
</feature>
<name>A0A418IEG7_9STAP</name>
<feature type="domain" description="SGNH" evidence="5">
    <location>
        <begin position="449"/>
        <end position="654"/>
    </location>
</feature>
<keyword evidence="3" id="KW-1133">Transmembrane helix</keyword>
<evidence type="ECO:0000256" key="1">
    <source>
        <dbReference type="ARBA" id="ARBA00004370"/>
    </source>
</evidence>
<organism evidence="6 7">
    <name type="scientific">Staphylococcus shinii</name>
    <dbReference type="NCBI Taxonomy" id="2912228"/>
    <lineage>
        <taxon>Bacteria</taxon>
        <taxon>Bacillati</taxon>
        <taxon>Bacillota</taxon>
        <taxon>Bacilli</taxon>
        <taxon>Bacillales</taxon>
        <taxon>Staphylococcaceae</taxon>
        <taxon>Staphylococcus</taxon>
    </lineage>
</organism>
<keyword evidence="3" id="KW-0472">Membrane</keyword>
<comment type="caution">
    <text evidence="6">The sequence shown here is derived from an EMBL/GenBank/DDBJ whole genome shotgun (WGS) entry which is preliminary data.</text>
</comment>
<dbReference type="Pfam" id="PF19040">
    <property type="entry name" value="SGNH"/>
    <property type="match status" value="1"/>
</dbReference>
<evidence type="ECO:0000313" key="6">
    <source>
        <dbReference type="EMBL" id="RIN00091.1"/>
    </source>
</evidence>
<dbReference type="RefSeq" id="WP_119584473.1">
    <property type="nucleotide sequence ID" value="NZ_JAWVBF010000001.1"/>
</dbReference>
<feature type="domain" description="Acyltransferase 3" evidence="4">
    <location>
        <begin position="17"/>
        <end position="346"/>
    </location>
</feature>
<feature type="transmembrane region" description="Helical" evidence="3">
    <location>
        <begin position="327"/>
        <end position="345"/>
    </location>
</feature>
<comment type="subcellular location">
    <subcellularLocation>
        <location evidence="1">Membrane</location>
    </subcellularLocation>
</comment>
<sequence>MNQNKNLIDIERKFRPEIEGLRIVAALLVAIYHIWFGRVSGGVDVFFVISGFLITTSIISTINKTGEYKFWPYISKLLKRLLPSALFIVLVTLVLSFFFLPLTILTKTIKEAIASIFYYQNWQLAFSSTDYLDANQMKSPLEHFWAMSIQGQFYLIWFVLFTFVLYLVRKYALSNGKKLVNFLLMIIFIVSFIYSIYLTQVNQPFAYFITFTRVWEFALGGLLCVNLGRIKINRLVAAIIGWVGLVGLILTGALFDVSKLFPGYIALWPMTCALLIVLSGNVDTKYGVKKFLSLPIMIKLGGISFGIYLWHWVLLSFYKFKIAEEPGLISGVIIILLSIGLSFFMTRFIETPIRNDQNNKKAFSKLGKVLSANLILIVSLFVMGVVKNSDTDKEISHKDYPGVDAVAKSEEIEEQTPMPNFAKVFDDLPQSHLDNSNQNLKKTDVKVGEYGKTENYKATIALVGSSHSEHWLGGFIKAADKNGYRILNITRSGTRFSTGYEDNSPKGKWVKNVNDYLQHHKDIDLVVSHATSAASDSKWVQNQMINQLNIVKDEYGMDVLAIRDIPTYDFSVPEEFEKFGEEKTIKKMNDFESQKDTSYWKDFAKNDERLYKFDPTEFFKVDNQYTPVIGNINIYRDMDHMTNTYSESFGNVLAEKLKYIIENKEENKEVNLNDI</sequence>
<reference evidence="6 7" key="1">
    <citation type="journal article" date="2016" name="Front. Microbiol.">
        <title>Comprehensive Phylogenetic Analysis of Bovine Non-aureus Staphylococci Species Based on Whole-Genome Sequencing.</title>
        <authorList>
            <person name="Naushad S."/>
            <person name="Barkema H.W."/>
            <person name="Luby C."/>
            <person name="Condas L.A."/>
            <person name="Nobrega D.B."/>
            <person name="Carson D.A."/>
            <person name="De Buck J."/>
        </authorList>
    </citation>
    <scope>NUCLEOTIDE SEQUENCE [LARGE SCALE GENOMIC DNA]</scope>
    <source>
        <strain evidence="6 7">SNUC 4554</strain>
    </source>
</reference>
<gene>
    <name evidence="6" type="ORF">BU112_09010</name>
</gene>
<dbReference type="Pfam" id="PF01757">
    <property type="entry name" value="Acyl_transf_3"/>
    <property type="match status" value="1"/>
</dbReference>
<dbReference type="AlphaFoldDB" id="A0A418IEG7"/>
<proteinExistence type="inferred from homology"/>
<dbReference type="PANTHER" id="PTHR23028">
    <property type="entry name" value="ACETYLTRANSFERASE"/>
    <property type="match status" value="1"/>
</dbReference>
<evidence type="ECO:0000259" key="5">
    <source>
        <dbReference type="Pfam" id="PF19040"/>
    </source>
</evidence>
<feature type="transmembrane region" description="Helical" evidence="3">
    <location>
        <begin position="81"/>
        <end position="100"/>
    </location>
</feature>
<dbReference type="GO" id="GO:0009103">
    <property type="term" value="P:lipopolysaccharide biosynthetic process"/>
    <property type="evidence" value="ECO:0007669"/>
    <property type="project" value="TreeGrafter"/>
</dbReference>
<dbReference type="EMBL" id="QXUF01000060">
    <property type="protein sequence ID" value="RIN00091.1"/>
    <property type="molecule type" value="Genomic_DNA"/>
</dbReference>
<keyword evidence="6" id="KW-0012">Acyltransferase</keyword>
<evidence type="ECO:0000259" key="4">
    <source>
        <dbReference type="Pfam" id="PF01757"/>
    </source>
</evidence>
<evidence type="ECO:0000313" key="7">
    <source>
        <dbReference type="Proteomes" id="UP000286317"/>
    </source>
</evidence>
<feature type="transmembrane region" description="Helical" evidence="3">
    <location>
        <begin position="179"/>
        <end position="199"/>
    </location>
</feature>
<dbReference type="InterPro" id="IPR050879">
    <property type="entry name" value="Acyltransferase_3"/>
</dbReference>
<dbReference type="Proteomes" id="UP000286317">
    <property type="component" value="Unassembled WGS sequence"/>
</dbReference>
<keyword evidence="6" id="KW-0808">Transferase</keyword>
<feature type="transmembrane region" description="Helical" evidence="3">
    <location>
        <begin position="235"/>
        <end position="255"/>
    </location>
</feature>
<keyword evidence="3" id="KW-0812">Transmembrane</keyword>
<dbReference type="PANTHER" id="PTHR23028:SF53">
    <property type="entry name" value="ACYL_TRANSF_3 DOMAIN-CONTAINING PROTEIN"/>
    <property type="match status" value="1"/>
</dbReference>
<feature type="transmembrane region" description="Helical" evidence="3">
    <location>
        <begin position="20"/>
        <end position="36"/>
    </location>
</feature>
<evidence type="ECO:0000256" key="2">
    <source>
        <dbReference type="ARBA" id="ARBA00007400"/>
    </source>
</evidence>
<feature type="transmembrane region" description="Helical" evidence="3">
    <location>
        <begin position="366"/>
        <end position="386"/>
    </location>
</feature>
<accession>A0A418IEG7</accession>
<feature type="transmembrane region" description="Helical" evidence="3">
    <location>
        <begin position="205"/>
        <end position="228"/>
    </location>
</feature>
<protein>
    <submittedName>
        <fullName evidence="6">Acyltransferase</fullName>
    </submittedName>
</protein>
<dbReference type="GO" id="GO:0016747">
    <property type="term" value="F:acyltransferase activity, transferring groups other than amino-acyl groups"/>
    <property type="evidence" value="ECO:0007669"/>
    <property type="project" value="InterPro"/>
</dbReference>
<keyword evidence="7" id="KW-1185">Reference proteome</keyword>
<feature type="transmembrane region" description="Helical" evidence="3">
    <location>
        <begin position="42"/>
        <end position="60"/>
    </location>
</feature>
<dbReference type="OrthoDB" id="9796461at2"/>
<comment type="similarity">
    <text evidence="2">Belongs to the acyltransferase 3 family.</text>
</comment>
<dbReference type="InterPro" id="IPR002656">
    <property type="entry name" value="Acyl_transf_3_dom"/>
</dbReference>
<dbReference type="GO" id="GO:0016020">
    <property type="term" value="C:membrane"/>
    <property type="evidence" value="ECO:0007669"/>
    <property type="project" value="TreeGrafter"/>
</dbReference>
<feature type="transmembrane region" description="Helical" evidence="3">
    <location>
        <begin position="144"/>
        <end position="167"/>
    </location>
</feature>
<dbReference type="InterPro" id="IPR043968">
    <property type="entry name" value="SGNH"/>
</dbReference>
<evidence type="ECO:0000256" key="3">
    <source>
        <dbReference type="SAM" id="Phobius"/>
    </source>
</evidence>
<feature type="transmembrane region" description="Helical" evidence="3">
    <location>
        <begin position="291"/>
        <end position="315"/>
    </location>
</feature>